<keyword evidence="2" id="KW-1185">Reference proteome</keyword>
<proteinExistence type="predicted"/>
<evidence type="ECO:0000313" key="2">
    <source>
        <dbReference type="Proteomes" id="UP000676169"/>
    </source>
</evidence>
<sequence>MDDFAAPDSWMAVASGLATLKIDAKKPAKANDNAKPANGGGQALRMDFDFKGGGGFVVARKVIPMKLTQTWEFRFRLRGQVPPNRFEFKIVDPSGANVWRWTEEPLEVNGKWREIVIPASRMPFAWGPAGGGVPTDVGAIEFVISAGSGGAGQLLVDRFEWVDTGALVPVSCQASSGDPNALRDPSSANPWHAAEDDAAPWVELDFGRARELGGMILHWVPGHARDVAVESFHGDSWRPVLELNGVHGRLTPVPLPSPETRRIRLKLGAGAALSWIEWKGAEFSRSDDEFLHAVAAESRRGTFPKYWSREQTLLTPVGSPLGGPRSMMNEEGLVETDAAGPSLEPFLHDGERLWTWADVRPVPSLDHGWMPLPKVRWECGDLSLETFAAPCDFGPVRGTVVDYAVANTGKTSRTVKLHVAVRPFQATPPWQHYQKLGGKSAISAIEIHGRVCRLNGERQILAMDEPSAAGCQPFVAGRLVSRLGDHGTPEAQRTTDPLGWAEAVFTFEIELAPGEKATRRMGIPFSPLAEIEKAGCKEACARKTWKQELGGVEFDVPPEWQDAVDAWRTAAAHILVNRQGAAIHPGPRRYNRAWIRDGVVMGGALARAGAPQAYFDFMRWYAPFLREDGFVPCCVDDQGADWLIEYDSQGQWLHGIAECHRFGSGHAFSEALWPTVKKCVSLTRALRERRPGEGYRDPQKRPFRGLLPESASHEGYLAHPVHSYWDDFWAIRGLLDIARLAERMGRPEREVKSFRALGEAMVEAVTKSLRATMELRDISYVPGSVEWADFDPAATAVAVTLLDGLGVLPCDGLEKTFDKYLEGFRAKVRNEVPWTNYSAYEMRIVPALVRLGRREDAHELLEFLLADRRPKEWNQWPEITWKDPKSPGHFGDLPHSWIGAEYVLGFASLFAYERASDDTLVLAAGLPLSWFDHGRNNGVENLATYYGRLTYSLRHSGGDWKLDIAPLAIPPSGGIEVRLPVASHLKRIAVNGEMMWVPKDGVVRVR</sequence>
<protein>
    <submittedName>
        <fullName evidence="1">Discoidin domain-containing protein</fullName>
    </submittedName>
</protein>
<dbReference type="InterPro" id="IPR012341">
    <property type="entry name" value="6hp_glycosidase-like_sf"/>
</dbReference>
<evidence type="ECO:0000313" key="1">
    <source>
        <dbReference type="EMBL" id="QUE53145.1"/>
    </source>
</evidence>
<dbReference type="InterPro" id="IPR008928">
    <property type="entry name" value="6-hairpin_glycosidase_sf"/>
</dbReference>
<dbReference type="InterPro" id="IPR008979">
    <property type="entry name" value="Galactose-bd-like_sf"/>
</dbReference>
<dbReference type="KEGG" id="lamb:KBB96_09655"/>
<organism evidence="1 2">
    <name type="scientific">Luteolibacter ambystomatis</name>
    <dbReference type="NCBI Taxonomy" id="2824561"/>
    <lineage>
        <taxon>Bacteria</taxon>
        <taxon>Pseudomonadati</taxon>
        <taxon>Verrucomicrobiota</taxon>
        <taxon>Verrucomicrobiia</taxon>
        <taxon>Verrucomicrobiales</taxon>
        <taxon>Verrucomicrobiaceae</taxon>
        <taxon>Luteolibacter</taxon>
    </lineage>
</organism>
<gene>
    <name evidence="1" type="ORF">KBB96_09655</name>
</gene>
<dbReference type="RefSeq" id="WP_211634489.1">
    <property type="nucleotide sequence ID" value="NZ_CP073100.1"/>
</dbReference>
<dbReference type="AlphaFoldDB" id="A0A975J324"/>
<accession>A0A975J324</accession>
<dbReference type="SUPFAM" id="SSF49785">
    <property type="entry name" value="Galactose-binding domain-like"/>
    <property type="match status" value="2"/>
</dbReference>
<dbReference type="Gene3D" id="1.50.10.10">
    <property type="match status" value="1"/>
</dbReference>
<dbReference type="SUPFAM" id="SSF48208">
    <property type="entry name" value="Six-hairpin glycosidases"/>
    <property type="match status" value="1"/>
</dbReference>
<dbReference type="Proteomes" id="UP000676169">
    <property type="component" value="Chromosome"/>
</dbReference>
<reference evidence="1" key="1">
    <citation type="submission" date="2021-04" db="EMBL/GenBank/DDBJ databases">
        <title>Luteolibacter sp. 32A isolated from the skin of an Anderson's salamander (Ambystoma andersonii).</title>
        <authorList>
            <person name="Spergser J."/>
            <person name="Busse H.-J."/>
        </authorList>
    </citation>
    <scope>NUCLEOTIDE SEQUENCE</scope>
    <source>
        <strain evidence="1">32A</strain>
    </source>
</reference>
<dbReference type="GO" id="GO:0005975">
    <property type="term" value="P:carbohydrate metabolic process"/>
    <property type="evidence" value="ECO:0007669"/>
    <property type="project" value="InterPro"/>
</dbReference>
<name>A0A975J324_9BACT</name>
<dbReference type="Gene3D" id="2.60.120.260">
    <property type="entry name" value="Galactose-binding domain-like"/>
    <property type="match status" value="1"/>
</dbReference>
<dbReference type="EMBL" id="CP073100">
    <property type="protein sequence ID" value="QUE53145.1"/>
    <property type="molecule type" value="Genomic_DNA"/>
</dbReference>